<evidence type="ECO:0000313" key="7">
    <source>
        <dbReference type="EMBL" id="EON96023.1"/>
    </source>
</evidence>
<dbReference type="GO" id="GO:0005634">
    <property type="term" value="C:nucleus"/>
    <property type="evidence" value="ECO:0007669"/>
    <property type="project" value="UniProtKB-SubCell"/>
</dbReference>
<organism evidence="7 8">
    <name type="scientific">Phaeoacremonium minimum (strain UCR-PA7)</name>
    <name type="common">Esca disease fungus</name>
    <name type="synonym">Togninia minima</name>
    <dbReference type="NCBI Taxonomy" id="1286976"/>
    <lineage>
        <taxon>Eukaryota</taxon>
        <taxon>Fungi</taxon>
        <taxon>Dikarya</taxon>
        <taxon>Ascomycota</taxon>
        <taxon>Pezizomycotina</taxon>
        <taxon>Sordariomycetes</taxon>
        <taxon>Sordariomycetidae</taxon>
        <taxon>Togniniales</taxon>
        <taxon>Togniniaceae</taxon>
        <taxon>Phaeoacremonium</taxon>
    </lineage>
</organism>
<dbReference type="KEGG" id="tmn:UCRPA7_8531"/>
<dbReference type="GeneID" id="19329391"/>
<dbReference type="PANTHER" id="PTHR47338:SF19">
    <property type="entry name" value="ZN(II)2CYS6 TRANSCRIPTION FACTOR (EUROFUNG)"/>
    <property type="match status" value="1"/>
</dbReference>
<dbReference type="CDD" id="cd12148">
    <property type="entry name" value="fungal_TF_MHR"/>
    <property type="match status" value="1"/>
</dbReference>
<accession>R8B9P9</accession>
<dbReference type="RefSeq" id="XP_007919234.1">
    <property type="nucleotide sequence ID" value="XM_007921043.1"/>
</dbReference>
<keyword evidence="2" id="KW-0479">Metal-binding</keyword>
<reference evidence="8" key="1">
    <citation type="journal article" date="2013" name="Genome Announc.">
        <title>Draft genome sequence of the ascomycete Phaeoacremonium aleophilum strain UCR-PA7, a causal agent of the esca disease complex in grapevines.</title>
        <authorList>
            <person name="Blanco-Ulate B."/>
            <person name="Rolshausen P."/>
            <person name="Cantu D."/>
        </authorList>
    </citation>
    <scope>NUCLEOTIDE SEQUENCE [LARGE SCALE GENOMIC DNA]</scope>
    <source>
        <strain evidence="8">UCR-PA7</strain>
    </source>
</reference>
<dbReference type="AlphaFoldDB" id="R8B9P9"/>
<protein>
    <submittedName>
        <fullName evidence="7">Putative fungal specific transcription protein</fullName>
    </submittedName>
</protein>
<evidence type="ECO:0000259" key="6">
    <source>
        <dbReference type="Pfam" id="PF04082"/>
    </source>
</evidence>
<dbReference type="Pfam" id="PF04082">
    <property type="entry name" value="Fungal_trans"/>
    <property type="match status" value="1"/>
</dbReference>
<evidence type="ECO:0000256" key="1">
    <source>
        <dbReference type="ARBA" id="ARBA00004123"/>
    </source>
</evidence>
<keyword evidence="8" id="KW-1185">Reference proteome</keyword>
<dbReference type="GO" id="GO:0003677">
    <property type="term" value="F:DNA binding"/>
    <property type="evidence" value="ECO:0007669"/>
    <property type="project" value="InterPro"/>
</dbReference>
<evidence type="ECO:0000256" key="2">
    <source>
        <dbReference type="ARBA" id="ARBA00022723"/>
    </source>
</evidence>
<keyword evidence="5" id="KW-0539">Nucleus</keyword>
<dbReference type="Proteomes" id="UP000014074">
    <property type="component" value="Unassembled WGS sequence"/>
</dbReference>
<dbReference type="GO" id="GO:0000981">
    <property type="term" value="F:DNA-binding transcription factor activity, RNA polymerase II-specific"/>
    <property type="evidence" value="ECO:0007669"/>
    <property type="project" value="InterPro"/>
</dbReference>
<sequence length="472" mass="53555">MVRTTIACARCRYASYVRENIQIIDGPDIYTAQTLVVMSVYEWSTANAYRGWMFSGMAARMMHSILVLVKPGQLTAIEREVHSRSIWSCYVLDRLIFCGRSVPFDLAAYGLQRLQIDWPIGEQDFAFAQQSSDHRHANDEREHLLEGMKGDIDHYYDVLVRGFDIWARILNWVLAGGRRLPGMSDPENCPWLKTSAWGMMYDEISRWREAQDVRLRYPETGVEGHAVLGQAEAFAYVNLIYYICDPPFLPSEAPPGYWNDIVGQMSDSAVQIVKLLEDLEQADASLLTPFAGYCSFSAATINIYINCYPRYNLGRSPDSAATLAVNMAFLDRLRKVLPMGEGWWTTIWHCQTLYQRASQNHNSFRGKTRFDFIALEKSMQDCGANPPTETDYLLQTADKPTADPTPDHVTEAAISLQELSGSHAPASQDILSPGGPWTNEWNQMWPLWGENQHVPFALEGIPFDYNMNILDA</sequence>
<dbReference type="HOGENOM" id="CLU_005024_2_1_1"/>
<name>R8B9P9_PHAM7</name>
<gene>
    <name evidence="7" type="ORF">UCRPA7_8531</name>
</gene>
<feature type="domain" description="Xylanolytic transcriptional activator regulatory" evidence="6">
    <location>
        <begin position="26"/>
        <end position="104"/>
    </location>
</feature>
<dbReference type="eggNOG" id="ENOG502SI9N">
    <property type="taxonomic scope" value="Eukaryota"/>
</dbReference>
<dbReference type="PANTHER" id="PTHR47338">
    <property type="entry name" value="ZN(II)2CYS6 TRANSCRIPTION FACTOR (EUROFUNG)-RELATED"/>
    <property type="match status" value="1"/>
</dbReference>
<dbReference type="EMBL" id="KB933365">
    <property type="protein sequence ID" value="EON96023.1"/>
    <property type="molecule type" value="Genomic_DNA"/>
</dbReference>
<evidence type="ECO:0000256" key="4">
    <source>
        <dbReference type="ARBA" id="ARBA00023163"/>
    </source>
</evidence>
<keyword evidence="3" id="KW-0805">Transcription regulation</keyword>
<evidence type="ECO:0000256" key="3">
    <source>
        <dbReference type="ARBA" id="ARBA00023015"/>
    </source>
</evidence>
<dbReference type="GO" id="GO:0006351">
    <property type="term" value="P:DNA-templated transcription"/>
    <property type="evidence" value="ECO:0007669"/>
    <property type="project" value="InterPro"/>
</dbReference>
<evidence type="ECO:0000313" key="8">
    <source>
        <dbReference type="Proteomes" id="UP000014074"/>
    </source>
</evidence>
<dbReference type="InterPro" id="IPR050815">
    <property type="entry name" value="TF_fung"/>
</dbReference>
<comment type="subcellular location">
    <subcellularLocation>
        <location evidence="1">Nucleus</location>
    </subcellularLocation>
</comment>
<keyword evidence="4" id="KW-0804">Transcription</keyword>
<dbReference type="GO" id="GO:0008270">
    <property type="term" value="F:zinc ion binding"/>
    <property type="evidence" value="ECO:0007669"/>
    <property type="project" value="InterPro"/>
</dbReference>
<dbReference type="OrthoDB" id="5370478at2759"/>
<proteinExistence type="predicted"/>
<dbReference type="InterPro" id="IPR007219">
    <property type="entry name" value="XnlR_reg_dom"/>
</dbReference>
<evidence type="ECO:0000256" key="5">
    <source>
        <dbReference type="ARBA" id="ARBA00023242"/>
    </source>
</evidence>